<dbReference type="Proteomes" id="UP000663870">
    <property type="component" value="Unassembled WGS sequence"/>
</dbReference>
<proteinExistence type="predicted"/>
<sequence length="43" mass="5056">KVFNRKNSLEVFQYPLLTPSLTTLITFRFETNLNLHSLTLMLT</sequence>
<comment type="caution">
    <text evidence="1">The sequence shown here is derived from an EMBL/GenBank/DDBJ whole genome shotgun (WGS) entry which is preliminary data.</text>
</comment>
<protein>
    <submittedName>
        <fullName evidence="1">Uncharacterized protein</fullName>
    </submittedName>
</protein>
<dbReference type="Proteomes" id="UP000663854">
    <property type="component" value="Unassembled WGS sequence"/>
</dbReference>
<dbReference type="EMBL" id="CAJNOL010008825">
    <property type="protein sequence ID" value="CAF1639195.1"/>
    <property type="molecule type" value="Genomic_DNA"/>
</dbReference>
<name>A0A815PN59_9BILA</name>
<accession>A0A815PN59</accession>
<feature type="non-terminal residue" evidence="1">
    <location>
        <position position="1"/>
    </location>
</feature>
<dbReference type="EMBL" id="CAJNOH010007182">
    <property type="protein sequence ID" value="CAF1451543.1"/>
    <property type="molecule type" value="Genomic_DNA"/>
</dbReference>
<evidence type="ECO:0000313" key="4">
    <source>
        <dbReference type="Proteomes" id="UP000663870"/>
    </source>
</evidence>
<dbReference type="AlphaFoldDB" id="A0A815PN59"/>
<gene>
    <name evidence="2" type="ORF">JXQ802_LOCUS52938</name>
    <name evidence="1" type="ORF">PYM288_LOCUS36572</name>
</gene>
<keyword evidence="4" id="KW-1185">Reference proteome</keyword>
<evidence type="ECO:0000313" key="3">
    <source>
        <dbReference type="Proteomes" id="UP000663854"/>
    </source>
</evidence>
<evidence type="ECO:0000313" key="1">
    <source>
        <dbReference type="EMBL" id="CAF1451543.1"/>
    </source>
</evidence>
<evidence type="ECO:0000313" key="2">
    <source>
        <dbReference type="EMBL" id="CAF1639195.1"/>
    </source>
</evidence>
<reference evidence="1" key="1">
    <citation type="submission" date="2021-02" db="EMBL/GenBank/DDBJ databases">
        <authorList>
            <person name="Nowell W R."/>
        </authorList>
    </citation>
    <scope>NUCLEOTIDE SEQUENCE</scope>
</reference>
<organism evidence="1 3">
    <name type="scientific">Rotaria sordida</name>
    <dbReference type="NCBI Taxonomy" id="392033"/>
    <lineage>
        <taxon>Eukaryota</taxon>
        <taxon>Metazoa</taxon>
        <taxon>Spiralia</taxon>
        <taxon>Gnathifera</taxon>
        <taxon>Rotifera</taxon>
        <taxon>Eurotatoria</taxon>
        <taxon>Bdelloidea</taxon>
        <taxon>Philodinida</taxon>
        <taxon>Philodinidae</taxon>
        <taxon>Rotaria</taxon>
    </lineage>
</organism>